<protein>
    <submittedName>
        <fullName evidence="1">Uncharacterized protein</fullName>
    </submittedName>
</protein>
<dbReference type="Proteomes" id="UP001153269">
    <property type="component" value="Unassembled WGS sequence"/>
</dbReference>
<comment type="caution">
    <text evidence="1">The sequence shown here is derived from an EMBL/GenBank/DDBJ whole genome shotgun (WGS) entry which is preliminary data.</text>
</comment>
<reference evidence="1" key="1">
    <citation type="submission" date="2020-03" db="EMBL/GenBank/DDBJ databases">
        <authorList>
            <person name="Weist P."/>
        </authorList>
    </citation>
    <scope>NUCLEOTIDE SEQUENCE</scope>
</reference>
<dbReference type="AlphaFoldDB" id="A0A9N7U4Q8"/>
<evidence type="ECO:0000313" key="1">
    <source>
        <dbReference type="EMBL" id="CAB1424974.1"/>
    </source>
</evidence>
<proteinExistence type="predicted"/>
<keyword evidence="2" id="KW-1185">Reference proteome</keyword>
<dbReference type="EMBL" id="CADEAL010000770">
    <property type="protein sequence ID" value="CAB1424974.1"/>
    <property type="molecule type" value="Genomic_DNA"/>
</dbReference>
<organism evidence="1 2">
    <name type="scientific">Pleuronectes platessa</name>
    <name type="common">European plaice</name>
    <dbReference type="NCBI Taxonomy" id="8262"/>
    <lineage>
        <taxon>Eukaryota</taxon>
        <taxon>Metazoa</taxon>
        <taxon>Chordata</taxon>
        <taxon>Craniata</taxon>
        <taxon>Vertebrata</taxon>
        <taxon>Euteleostomi</taxon>
        <taxon>Actinopterygii</taxon>
        <taxon>Neopterygii</taxon>
        <taxon>Teleostei</taxon>
        <taxon>Neoteleostei</taxon>
        <taxon>Acanthomorphata</taxon>
        <taxon>Carangaria</taxon>
        <taxon>Pleuronectiformes</taxon>
        <taxon>Pleuronectoidei</taxon>
        <taxon>Pleuronectidae</taxon>
        <taxon>Pleuronectes</taxon>
    </lineage>
</organism>
<name>A0A9N7U4Q8_PLEPL</name>
<gene>
    <name evidence="1" type="ORF">PLEPLA_LOCUS12904</name>
</gene>
<accession>A0A9N7U4Q8</accession>
<sequence length="91" mass="10193">MEYLYIVKLTILCGCSVLEATLGSPDRRRSRSIFSLSNRISSSGRGSSGAHLIQRRVNELHVDFLLDKQLHCEAVQQTGSLSFSKWHVMAV</sequence>
<evidence type="ECO:0000313" key="2">
    <source>
        <dbReference type="Proteomes" id="UP001153269"/>
    </source>
</evidence>